<feature type="compositionally biased region" description="Basic and acidic residues" evidence="1">
    <location>
        <begin position="708"/>
        <end position="721"/>
    </location>
</feature>
<dbReference type="AlphaFoldDB" id="A0AAV4FRW1"/>
<comment type="caution">
    <text evidence="2">The sequence shown here is derived from an EMBL/GenBank/DDBJ whole genome shotgun (WGS) entry which is preliminary data.</text>
</comment>
<feature type="compositionally biased region" description="Polar residues" evidence="1">
    <location>
        <begin position="581"/>
        <end position="600"/>
    </location>
</feature>
<dbReference type="EMBL" id="BMAT01007988">
    <property type="protein sequence ID" value="GFR75959.1"/>
    <property type="molecule type" value="Genomic_DNA"/>
</dbReference>
<evidence type="ECO:0000256" key="1">
    <source>
        <dbReference type="SAM" id="MobiDB-lite"/>
    </source>
</evidence>
<protein>
    <submittedName>
        <fullName evidence="2">Poly(A) RNA polymerase, mitochondrial</fullName>
    </submittedName>
</protein>
<dbReference type="PANTHER" id="PTHR12271:SF127">
    <property type="entry name" value="SPECKLE TARGETED PIP5K1A-REGULATED POLY(A) POLYMERASE"/>
    <property type="match status" value="1"/>
</dbReference>
<feature type="compositionally biased region" description="Basic and acidic residues" evidence="1">
    <location>
        <begin position="423"/>
        <end position="432"/>
    </location>
</feature>
<dbReference type="PANTHER" id="PTHR12271">
    <property type="entry name" value="POLY A POLYMERASE CID PAP -RELATED"/>
    <property type="match status" value="1"/>
</dbReference>
<evidence type="ECO:0000313" key="2">
    <source>
        <dbReference type="EMBL" id="GFR75959.1"/>
    </source>
</evidence>
<feature type="non-terminal residue" evidence="2">
    <location>
        <position position="1"/>
    </location>
</feature>
<dbReference type="Gene3D" id="1.10.1410.10">
    <property type="match status" value="1"/>
</dbReference>
<dbReference type="Proteomes" id="UP000762676">
    <property type="component" value="Unassembled WGS sequence"/>
</dbReference>
<reference evidence="2 3" key="1">
    <citation type="journal article" date="2021" name="Elife">
        <title>Chloroplast acquisition without the gene transfer in kleptoplastic sea slugs, Plakobranchus ocellatus.</title>
        <authorList>
            <person name="Maeda T."/>
            <person name="Takahashi S."/>
            <person name="Yoshida T."/>
            <person name="Shimamura S."/>
            <person name="Takaki Y."/>
            <person name="Nagai Y."/>
            <person name="Toyoda A."/>
            <person name="Suzuki Y."/>
            <person name="Arimoto A."/>
            <person name="Ishii H."/>
            <person name="Satoh N."/>
            <person name="Nishiyama T."/>
            <person name="Hasebe M."/>
            <person name="Maruyama T."/>
            <person name="Minagawa J."/>
            <person name="Obokata J."/>
            <person name="Shigenobu S."/>
        </authorList>
    </citation>
    <scope>NUCLEOTIDE SEQUENCE [LARGE SCALE GENOMIC DNA]</scope>
</reference>
<feature type="region of interest" description="Disordered" evidence="1">
    <location>
        <begin position="581"/>
        <end position="674"/>
    </location>
</feature>
<feature type="compositionally biased region" description="Basic and acidic residues" evidence="1">
    <location>
        <begin position="385"/>
        <end position="410"/>
    </location>
</feature>
<feature type="compositionally biased region" description="Polar residues" evidence="1">
    <location>
        <begin position="632"/>
        <end position="646"/>
    </location>
</feature>
<feature type="compositionally biased region" description="Low complexity" evidence="1">
    <location>
        <begin position="366"/>
        <end position="378"/>
    </location>
</feature>
<feature type="region of interest" description="Disordered" evidence="1">
    <location>
        <begin position="330"/>
        <end position="432"/>
    </location>
</feature>
<dbReference type="GO" id="GO:1990817">
    <property type="term" value="F:poly(A) RNA polymerase activity"/>
    <property type="evidence" value="ECO:0007669"/>
    <property type="project" value="TreeGrafter"/>
</dbReference>
<name>A0AAV4FRW1_9GAST</name>
<keyword evidence="3" id="KW-1185">Reference proteome</keyword>
<evidence type="ECO:0000313" key="3">
    <source>
        <dbReference type="Proteomes" id="UP000762676"/>
    </source>
</evidence>
<feature type="compositionally biased region" description="Polar residues" evidence="1">
    <location>
        <begin position="739"/>
        <end position="749"/>
    </location>
</feature>
<feature type="region of interest" description="Disordered" evidence="1">
    <location>
        <begin position="702"/>
        <end position="760"/>
    </location>
</feature>
<proteinExistence type="predicted"/>
<organism evidence="2 3">
    <name type="scientific">Elysia marginata</name>
    <dbReference type="NCBI Taxonomy" id="1093978"/>
    <lineage>
        <taxon>Eukaryota</taxon>
        <taxon>Metazoa</taxon>
        <taxon>Spiralia</taxon>
        <taxon>Lophotrochozoa</taxon>
        <taxon>Mollusca</taxon>
        <taxon>Gastropoda</taxon>
        <taxon>Heterobranchia</taxon>
        <taxon>Euthyneura</taxon>
        <taxon>Panpulmonata</taxon>
        <taxon>Sacoglossa</taxon>
        <taxon>Placobranchoidea</taxon>
        <taxon>Plakobranchidae</taxon>
        <taxon>Elysia</taxon>
    </lineage>
</organism>
<dbReference type="GO" id="GO:0031123">
    <property type="term" value="P:RNA 3'-end processing"/>
    <property type="evidence" value="ECO:0007669"/>
    <property type="project" value="TreeGrafter"/>
</dbReference>
<feature type="compositionally biased region" description="Basic and acidic residues" evidence="1">
    <location>
        <begin position="336"/>
        <end position="357"/>
    </location>
</feature>
<feature type="compositionally biased region" description="Low complexity" evidence="1">
    <location>
        <begin position="609"/>
        <end position="630"/>
    </location>
</feature>
<dbReference type="SUPFAM" id="SSF81631">
    <property type="entry name" value="PAP/OAS1 substrate-binding domain"/>
    <property type="match status" value="1"/>
</dbReference>
<sequence length="881" mass="95840">KGLCNSLLLRLYATDERVRHVVFALRLWAKFRGLSGGVGGSTPGLLTSYALTLLALFYLMRCKPEPVLPAVSDLEKCVPGIVTETVDESECLIIPQDAQLPASKNFQTSAELLQGFFQFYSEGINWSHDAILMKDASIEPRATLTKNFNYLKCRVGSMTVIDPFNLAHNVVGNVNENFRERLAAEIKRAAKLTSRWSGSDPLAPNKDKPVYTGLIDLFELGELDVPNQLGQNRKARRKNRSKNDPEKGKNSEPDNMKLARMEGEQENGEFHIILPMSHAALMSEWLSQLAEKSGLSPAQCWLNKAKDLTLRVLEKVFLAELQVEEKLCQAGAETAETTRSEAETGGKEDSLNMKKEASQGVEVLRSNASSPLKSSVSSSDDEEKEGSIEEWHESSAEIEMEIEKEGDKCAGHGKKRSSDNISVDERDSDELSSHLSENIEMACLNAQDEMPTKRLCFDRAPEKLSTTAVTTPTVSIAPSGVTTTAITASTSASCAPASSALYTPSKTLNNGTAHPTPQLSLEVAQVLPGPSSFLCLCRHPIWHGRKKVKMDMIQYGELTGSSVVDFETEITNRCVEKLTASATTKDTPPQQVDSGPAVSSTAEKHNAEHNNAATEETGSSLSPELPVEPSFTEPSVSSSLLRTSPPSAVVAQPENATEHSDNSPAGDVSLSQNSSTVSSKLSEIANDKSAAPSILEISLPENVSVSKDSPDVEEKQIHGYEPEDSNVDGSEANSDRTTPEQISNTNIKRANSAADETKSNEVNEALTNAKTNADSANSTCGAAHYNLRSGCPQAACLFERKKKRKRTSSKDPYCVKLSCELLLNKGDSLEHPDSDSKAAAPTHLLIKLRPHKDYTKQIKIFYDIFRSILLRINSTELNGAV</sequence>
<feature type="compositionally biased region" description="Basic and acidic residues" evidence="1">
    <location>
        <begin position="241"/>
        <end position="256"/>
    </location>
</feature>
<accession>A0AAV4FRW1</accession>
<gene>
    <name evidence="2" type="ORF">ElyMa_003934500</name>
</gene>
<feature type="region of interest" description="Disordered" evidence="1">
    <location>
        <begin position="228"/>
        <end position="256"/>
    </location>
</feature>